<dbReference type="WBParaSite" id="jg18311">
    <property type="protein sequence ID" value="jg18311"/>
    <property type="gene ID" value="jg18311"/>
</dbReference>
<keyword evidence="1" id="KW-1185">Reference proteome</keyword>
<reference evidence="2" key="1">
    <citation type="submission" date="2022-11" db="UniProtKB">
        <authorList>
            <consortium name="WormBaseParasite"/>
        </authorList>
    </citation>
    <scope>IDENTIFICATION</scope>
</reference>
<proteinExistence type="predicted"/>
<evidence type="ECO:0000313" key="1">
    <source>
        <dbReference type="Proteomes" id="UP000887574"/>
    </source>
</evidence>
<accession>A0A915DC01</accession>
<evidence type="ECO:0000313" key="2">
    <source>
        <dbReference type="WBParaSite" id="jg18311"/>
    </source>
</evidence>
<protein>
    <submittedName>
        <fullName evidence="2">Uncharacterized protein</fullName>
    </submittedName>
</protein>
<sequence>MPGEPVGMPQKSVGMPEECEGKTVEWLAMPAEWVVGPNHQDRDRTTVIPLNHQDGSTMASLELIIDALNFLSLKEKCSIVFLSKCLNTNLMPQVKLQRKQIFDKERNLFKLKLSLKCQLTSYRANQNQLKNQRKTLSRQYYENLTALQFLNVPAQQRQQQEAALNTTYSQQVGQLCQQIKAYDCKKAFVLPKFTIFKLGFTF</sequence>
<dbReference type="Proteomes" id="UP000887574">
    <property type="component" value="Unplaced"/>
</dbReference>
<name>A0A915DC01_9BILA</name>
<organism evidence="1 2">
    <name type="scientific">Ditylenchus dipsaci</name>
    <dbReference type="NCBI Taxonomy" id="166011"/>
    <lineage>
        <taxon>Eukaryota</taxon>
        <taxon>Metazoa</taxon>
        <taxon>Ecdysozoa</taxon>
        <taxon>Nematoda</taxon>
        <taxon>Chromadorea</taxon>
        <taxon>Rhabditida</taxon>
        <taxon>Tylenchina</taxon>
        <taxon>Tylenchomorpha</taxon>
        <taxon>Sphaerularioidea</taxon>
        <taxon>Anguinidae</taxon>
        <taxon>Anguininae</taxon>
        <taxon>Ditylenchus</taxon>
    </lineage>
</organism>
<dbReference type="AlphaFoldDB" id="A0A915DC01"/>